<evidence type="ECO:0000256" key="3">
    <source>
        <dbReference type="ARBA" id="ARBA00022491"/>
    </source>
</evidence>
<keyword evidence="5" id="KW-0010">Activator</keyword>
<feature type="region of interest" description="Disordered" evidence="8">
    <location>
        <begin position="211"/>
        <end position="249"/>
    </location>
</feature>
<dbReference type="GO" id="GO:0005667">
    <property type="term" value="C:transcription regulator complex"/>
    <property type="evidence" value="ECO:0007669"/>
    <property type="project" value="TreeGrafter"/>
</dbReference>
<comment type="similarity">
    <text evidence="2">Belongs to the MCAF family.</text>
</comment>
<feature type="region of interest" description="Disordered" evidence="8">
    <location>
        <begin position="426"/>
        <end position="461"/>
    </location>
</feature>
<feature type="compositionally biased region" description="Basic and acidic residues" evidence="8">
    <location>
        <begin position="213"/>
        <end position="231"/>
    </location>
</feature>
<keyword evidence="4" id="KW-0805">Transcription regulation</keyword>
<feature type="compositionally biased region" description="Basic and acidic residues" evidence="8">
    <location>
        <begin position="174"/>
        <end position="184"/>
    </location>
</feature>
<keyword evidence="7" id="KW-0539">Nucleus</keyword>
<feature type="region of interest" description="Disordered" evidence="8">
    <location>
        <begin position="1"/>
        <end position="20"/>
    </location>
</feature>
<evidence type="ECO:0000256" key="2">
    <source>
        <dbReference type="ARBA" id="ARBA00010344"/>
    </source>
</evidence>
<dbReference type="PANTHER" id="PTHR23210:SF26">
    <property type="entry name" value="ACTIVATING TRANSCRIPTION FACTOR 7-INTERACTING PROTEIN 1"/>
    <property type="match status" value="1"/>
</dbReference>
<dbReference type="InterPro" id="IPR031870">
    <property type="entry name" value="ATF7IP_BD"/>
</dbReference>
<dbReference type="InterPro" id="IPR003961">
    <property type="entry name" value="FN3_dom"/>
</dbReference>
<feature type="compositionally biased region" description="Basic residues" evidence="8">
    <location>
        <begin position="1"/>
        <end position="11"/>
    </location>
</feature>
<evidence type="ECO:0000313" key="10">
    <source>
        <dbReference type="EMBL" id="KAJ7306022.1"/>
    </source>
</evidence>
<dbReference type="AlphaFoldDB" id="A0A9Q0XAG0"/>
<dbReference type="GO" id="GO:0005634">
    <property type="term" value="C:nucleus"/>
    <property type="evidence" value="ECO:0007669"/>
    <property type="project" value="UniProtKB-SubCell"/>
</dbReference>
<evidence type="ECO:0000256" key="4">
    <source>
        <dbReference type="ARBA" id="ARBA00023015"/>
    </source>
</evidence>
<proteinExistence type="inferred from homology"/>
<dbReference type="Proteomes" id="UP001142489">
    <property type="component" value="Unassembled WGS sequence"/>
</dbReference>
<feature type="compositionally biased region" description="Polar residues" evidence="8">
    <location>
        <begin position="335"/>
        <end position="349"/>
    </location>
</feature>
<protein>
    <recommendedName>
        <fullName evidence="9">Fibronectin type-III domain-containing protein</fullName>
    </recommendedName>
</protein>
<feature type="region of interest" description="Disordered" evidence="8">
    <location>
        <begin position="378"/>
        <end position="407"/>
    </location>
</feature>
<feature type="region of interest" description="Disordered" evidence="8">
    <location>
        <begin position="155"/>
        <end position="193"/>
    </location>
</feature>
<keyword evidence="11" id="KW-1185">Reference proteome</keyword>
<dbReference type="Pfam" id="PF16788">
    <property type="entry name" value="ATF7IP_BD"/>
    <property type="match status" value="1"/>
</dbReference>
<feature type="domain" description="Fibronectin type-III" evidence="9">
    <location>
        <begin position="492"/>
        <end position="596"/>
    </location>
</feature>
<reference evidence="10" key="1">
    <citation type="journal article" date="2023" name="DNA Res.">
        <title>Chromosome-level genome assembly of Phrynocephalus forsythii using third-generation DNA sequencing and Hi-C analysis.</title>
        <authorList>
            <person name="Qi Y."/>
            <person name="Zhao W."/>
            <person name="Zhao Y."/>
            <person name="Niu C."/>
            <person name="Cao S."/>
            <person name="Zhang Y."/>
        </authorList>
    </citation>
    <scope>NUCLEOTIDE SEQUENCE</scope>
    <source>
        <tissue evidence="10">Muscle</tissue>
    </source>
</reference>
<feature type="region of interest" description="Disordered" evidence="8">
    <location>
        <begin position="321"/>
        <end position="361"/>
    </location>
</feature>
<dbReference type="InterPro" id="IPR026085">
    <property type="entry name" value="ATF7-int"/>
</dbReference>
<feature type="compositionally biased region" description="Polar residues" evidence="8">
    <location>
        <begin position="446"/>
        <end position="461"/>
    </location>
</feature>
<dbReference type="Pfam" id="PF16794">
    <property type="entry name" value="fn3_4"/>
    <property type="match status" value="1"/>
</dbReference>
<dbReference type="OrthoDB" id="2434995at2759"/>
<organism evidence="10 11">
    <name type="scientific">Phrynocephalus forsythii</name>
    <dbReference type="NCBI Taxonomy" id="171643"/>
    <lineage>
        <taxon>Eukaryota</taxon>
        <taxon>Metazoa</taxon>
        <taxon>Chordata</taxon>
        <taxon>Craniata</taxon>
        <taxon>Vertebrata</taxon>
        <taxon>Euteleostomi</taxon>
        <taxon>Lepidosauria</taxon>
        <taxon>Squamata</taxon>
        <taxon>Bifurcata</taxon>
        <taxon>Unidentata</taxon>
        <taxon>Episquamata</taxon>
        <taxon>Toxicofera</taxon>
        <taxon>Iguania</taxon>
        <taxon>Acrodonta</taxon>
        <taxon>Agamidae</taxon>
        <taxon>Agaminae</taxon>
        <taxon>Phrynocephalus</taxon>
    </lineage>
</organism>
<evidence type="ECO:0000259" key="9">
    <source>
        <dbReference type="PROSITE" id="PS50853"/>
    </source>
</evidence>
<evidence type="ECO:0000256" key="7">
    <source>
        <dbReference type="ARBA" id="ARBA00023242"/>
    </source>
</evidence>
<evidence type="ECO:0000256" key="5">
    <source>
        <dbReference type="ARBA" id="ARBA00023159"/>
    </source>
</evidence>
<evidence type="ECO:0000256" key="8">
    <source>
        <dbReference type="SAM" id="MobiDB-lite"/>
    </source>
</evidence>
<gene>
    <name evidence="10" type="ORF">JRQ81_010388</name>
</gene>
<accession>A0A9Q0XAG0</accession>
<name>A0A9Q0XAG0_9SAUR</name>
<comment type="subcellular location">
    <subcellularLocation>
        <location evidence="1">Nucleus</location>
    </subcellularLocation>
</comment>
<evidence type="ECO:0000313" key="11">
    <source>
        <dbReference type="Proteomes" id="UP001142489"/>
    </source>
</evidence>
<dbReference type="PANTHER" id="PTHR23210">
    <property type="entry name" value="ACTIVATING TRANSCRIPTION FACTOR 7 INTERACTING PROTEIN"/>
    <property type="match status" value="1"/>
</dbReference>
<dbReference type="EMBL" id="JAPFRF010000021">
    <property type="protein sequence ID" value="KAJ7306022.1"/>
    <property type="molecule type" value="Genomic_DNA"/>
</dbReference>
<dbReference type="PROSITE" id="PS50853">
    <property type="entry name" value="FN3"/>
    <property type="match status" value="1"/>
</dbReference>
<evidence type="ECO:0000256" key="6">
    <source>
        <dbReference type="ARBA" id="ARBA00023163"/>
    </source>
</evidence>
<dbReference type="InterPro" id="IPR056565">
    <property type="entry name" value="Fn3_ATF7IP"/>
</dbReference>
<sequence length="596" mass="65849">MDARKPLRARKTMAPSSRKQMGALNKMKNHHRWGAERTSNKAKHNHGQLRTVETPHVVQTPVTGLNSEAVFSPQTLKEPVTNLVVNSKICIYNGCQEVAKDPSGNACTSDAEVKQFLNSETLQDIFYQWYGKEAGCPFLKPVEVHLNSASPPQLLDYSGDRLSGTTPKGARPASGREGETEEKPVSQTMPVLEPEGVSFLLQKKSIYSSTASDEAKRKRRVLEGKTPEHPASKHTRTSQEVCRGSSDKTQSGLAKIKSFIQKQLSTSMGEVEHHIQSLNERITRTQCLRKHEGIAIKIVNRISRLDRRINRMIELQKKVLSKKASLHSQYRGPNATASLPGETSGQSAPPNKPPSNPHEILPKEAERSDDVLCLGEVSRSPALPAPNPADVQRKDASVNTEKSAKMPCDPKLQNLVLIDLTDEQSLLPQAGKEAEKKVPERRPSAPESQGSGPPQPALQTFNPVSEEFSHLPPLPKIRLEPEPANGYQGTLPPQKLQLNVALVENPRGIALQWDVPKAEPRCAPIESFYVFMSLEYATSGTPTGWVKTNRLKALPLPMACLLSEVLDATKCYFTMQSRDIYGRYGPFSEIQSISRV</sequence>
<dbReference type="GO" id="GO:0006355">
    <property type="term" value="P:regulation of DNA-templated transcription"/>
    <property type="evidence" value="ECO:0007669"/>
    <property type="project" value="TreeGrafter"/>
</dbReference>
<keyword evidence="6" id="KW-0804">Transcription</keyword>
<comment type="caution">
    <text evidence="10">The sequence shown here is derived from an EMBL/GenBank/DDBJ whole genome shotgun (WGS) entry which is preliminary data.</text>
</comment>
<feature type="compositionally biased region" description="Basic and acidic residues" evidence="8">
    <location>
        <begin position="432"/>
        <end position="444"/>
    </location>
</feature>
<keyword evidence="3" id="KW-0678">Repressor</keyword>
<dbReference type="GO" id="GO:0003712">
    <property type="term" value="F:transcription coregulator activity"/>
    <property type="evidence" value="ECO:0007669"/>
    <property type="project" value="TreeGrafter"/>
</dbReference>
<evidence type="ECO:0000256" key="1">
    <source>
        <dbReference type="ARBA" id="ARBA00004123"/>
    </source>
</evidence>